<dbReference type="NCBIfam" id="NF047388">
    <property type="entry name" value="SA1320_fam"/>
    <property type="match status" value="1"/>
</dbReference>
<gene>
    <name evidence="1" type="ORF">OWO01_14725</name>
</gene>
<dbReference type="SUPFAM" id="SSF53474">
    <property type="entry name" value="alpha/beta-Hydrolases"/>
    <property type="match status" value="1"/>
</dbReference>
<accession>A0A9J6RGA0</accession>
<keyword evidence="2" id="KW-1185">Reference proteome</keyword>
<dbReference type="EMBL" id="JAPRAT010000037">
    <property type="protein sequence ID" value="MCZ0704462.1"/>
    <property type="molecule type" value="Genomic_DNA"/>
</dbReference>
<dbReference type="InterPro" id="IPR029058">
    <property type="entry name" value="AB_hydrolase_fold"/>
</dbReference>
<dbReference type="Pfam" id="PF26363">
    <property type="entry name" value="Phospholipase-like"/>
    <property type="match status" value="1"/>
</dbReference>
<name>A0A9J6RGA0_9BACI</name>
<comment type="caution">
    <text evidence="1">The sequence shown here is derived from an EMBL/GenBank/DDBJ whole genome shotgun (WGS) entry which is preliminary data.</text>
</comment>
<protein>
    <recommendedName>
        <fullName evidence="3">DUF2974 domain-containing protein</fullName>
    </recommendedName>
</protein>
<dbReference type="RefSeq" id="WP_268781235.1">
    <property type="nucleotide sequence ID" value="NZ_JAPRAT010000037.1"/>
</dbReference>
<proteinExistence type="predicted"/>
<evidence type="ECO:0000313" key="2">
    <source>
        <dbReference type="Proteomes" id="UP001084197"/>
    </source>
</evidence>
<evidence type="ECO:0000313" key="1">
    <source>
        <dbReference type="EMBL" id="MCZ0704462.1"/>
    </source>
</evidence>
<reference evidence="1" key="1">
    <citation type="submission" date="2022-11" db="EMBL/GenBank/DDBJ databases">
        <title>WGS of Natronobacillus azotifigens 24KS-1, an anaerobic diazotrophic haloalkaliphile from soda-rich habitats.</title>
        <authorList>
            <person name="Sorokin D.Y."/>
            <person name="Merkel A.Y."/>
        </authorList>
    </citation>
    <scope>NUCLEOTIDE SEQUENCE</scope>
    <source>
        <strain evidence="1">24KS-1</strain>
    </source>
</reference>
<dbReference type="Proteomes" id="UP001084197">
    <property type="component" value="Unassembled WGS sequence"/>
</dbReference>
<evidence type="ECO:0008006" key="3">
    <source>
        <dbReference type="Google" id="ProtNLM"/>
    </source>
</evidence>
<dbReference type="AlphaFoldDB" id="A0A9J6RGA0"/>
<sequence>MLTSVVEASQMTSDQDLVQMAGYHAYLEIPLDSHFEIYDTWYRVLDTISDTKTGLDAITVRNLTNEEIIVVYVGTDKNQTQDIITDIQLLSEMDVPQLKAAQAYFDKMNAKYGVDAITGNSLGGALVGAVAVEHPVRAVTLNPALLPEGMMDPDQTYDHVTNYFSSYDILTNTLTALEFDTRIPGKHYDIFNGTPNGLDKIGPNHTGYLRNAEGTQYHMIREEGEPGAGVIHIAADEHIVTSLWTGLPLYGERSERIKINPETLLVLATGLETSVADRLERSDTYLVSAVEIVKDVGAQITERTTKLQTTFEDFIEREAAHSFFTGITSLGTKAKNDTNYLFGLLDEAEIESTLLSNILASPPAKLFDVLVTKRLNIFHLFREMSDGLGSFRSGIDELIRAFDMIMNQTLPEMFQDALHKRDAVVEKLDDHYQMVLENSQRLSNQLDTLGDQVTKTASTFDQRDFQVAISIQQQANAIREVVNIPTIDPYHFKDSNEMRDKKALKDEQAELAYTLLFQQISRVIDPILSGLSLSARLVELKAKAIAHTTRGVKRFVFKKTVPGIIIGLFTDYDDRVRDRVSKVLEPIDELEATIRGIRQGINRLRENFPELLANFRPYIENAIFADRKYADVYAYNRAAVAILKEMQLLFDDIVYQLSDHEANSIQELTINAGRMKTNMGMLQEQVERVTFF</sequence>
<organism evidence="1 2">
    <name type="scientific">Natronobacillus azotifigens</name>
    <dbReference type="NCBI Taxonomy" id="472978"/>
    <lineage>
        <taxon>Bacteria</taxon>
        <taxon>Bacillati</taxon>
        <taxon>Bacillota</taxon>
        <taxon>Bacilli</taxon>
        <taxon>Bacillales</taxon>
        <taxon>Bacillaceae</taxon>
        <taxon>Natronobacillus</taxon>
    </lineage>
</organism>